<proteinExistence type="predicted"/>
<reference evidence="1" key="1">
    <citation type="journal article" date="2020" name="mSystems">
        <title>Genome- and Community-Level Interaction Insights into Carbon Utilization and Element Cycling Functions of Hydrothermarchaeota in Hydrothermal Sediment.</title>
        <authorList>
            <person name="Zhou Z."/>
            <person name="Liu Y."/>
            <person name="Xu W."/>
            <person name="Pan J."/>
            <person name="Luo Z.H."/>
            <person name="Li M."/>
        </authorList>
    </citation>
    <scope>NUCLEOTIDE SEQUENCE</scope>
    <source>
        <strain evidence="1">HyVt-388</strain>
    </source>
</reference>
<accession>A0A9C9EK86</accession>
<evidence type="ECO:0000313" key="2">
    <source>
        <dbReference type="Proteomes" id="UP000885826"/>
    </source>
</evidence>
<dbReference type="SUPFAM" id="SSF49899">
    <property type="entry name" value="Concanavalin A-like lectins/glucanases"/>
    <property type="match status" value="1"/>
</dbReference>
<gene>
    <name evidence="1" type="ORF">ENI34_00290</name>
</gene>
<dbReference type="Proteomes" id="UP000885826">
    <property type="component" value="Unassembled WGS sequence"/>
</dbReference>
<organism evidence="1 2">
    <name type="scientific">candidate division WOR-3 bacterium</name>
    <dbReference type="NCBI Taxonomy" id="2052148"/>
    <lineage>
        <taxon>Bacteria</taxon>
        <taxon>Bacteria division WOR-3</taxon>
    </lineage>
</organism>
<dbReference type="Gene3D" id="2.60.40.10">
    <property type="entry name" value="Immunoglobulins"/>
    <property type="match status" value="1"/>
</dbReference>
<name>A0A9C9EK86_UNCW3</name>
<dbReference type="InterPro" id="IPR013783">
    <property type="entry name" value="Ig-like_fold"/>
</dbReference>
<dbReference type="EMBL" id="DRIG01000004">
    <property type="protein sequence ID" value="HEC77564.1"/>
    <property type="molecule type" value="Genomic_DNA"/>
</dbReference>
<keyword evidence="1" id="KW-0378">Hydrolase</keyword>
<protein>
    <submittedName>
        <fullName evidence="1">Carboxypeptidase regulatory-like domain-containing protein</fullName>
    </submittedName>
</protein>
<dbReference type="InterPro" id="IPR013320">
    <property type="entry name" value="ConA-like_dom_sf"/>
</dbReference>
<dbReference type="PROSITE" id="PS51257">
    <property type="entry name" value="PROKAR_LIPOPROTEIN"/>
    <property type="match status" value="1"/>
</dbReference>
<dbReference type="Gene3D" id="2.60.120.560">
    <property type="entry name" value="Exo-inulinase, domain 1"/>
    <property type="match status" value="1"/>
</dbReference>
<dbReference type="GO" id="GO:0004180">
    <property type="term" value="F:carboxypeptidase activity"/>
    <property type="evidence" value="ECO:0007669"/>
    <property type="project" value="UniProtKB-KW"/>
</dbReference>
<dbReference type="GO" id="GO:0030246">
    <property type="term" value="F:carbohydrate binding"/>
    <property type="evidence" value="ECO:0007669"/>
    <property type="project" value="InterPro"/>
</dbReference>
<dbReference type="SUPFAM" id="SSF49452">
    <property type="entry name" value="Starch-binding domain-like"/>
    <property type="match status" value="1"/>
</dbReference>
<evidence type="ECO:0000313" key="1">
    <source>
        <dbReference type="EMBL" id="HEC77564.1"/>
    </source>
</evidence>
<dbReference type="AlphaFoldDB" id="A0A9C9EK86"/>
<keyword evidence="1" id="KW-0121">Carboxypeptidase</keyword>
<comment type="caution">
    <text evidence="1">The sequence shown here is derived from an EMBL/GenBank/DDBJ whole genome shotgun (WGS) entry which is preliminary data.</text>
</comment>
<sequence length="306" mass="34411">MNRGLIILSTVCLLILSCIEPTHDNRYDPDNPAKAYLAGTVYGFDDNELDGATVSLIKDSAVVYETQTSNGGWYEFQRVDPGIYILEAGANLYTPVQMTADLPADTEAYIDLYLQEIYFDFENDAVGVDEPDGFHIESGEWSVMQDPADPEDHSVPNVYRGIAEHNTAPISVSVIEDNLTDFSIEAKLKIFNETTSNWSAGLVLRYQNPANYYLLRIAEGYIKLSKMVNGAEIYLAETDTLFFNIDQWYCLYACFEGQHIKIFFEGDLFFELDDDAFSDGSPGLWVQSYDPGGGAIIYFDDIKLWP</sequence>
<keyword evidence="1" id="KW-0645">Protease</keyword>
<dbReference type="InterPro" id="IPR013784">
    <property type="entry name" value="Carb-bd-like_fold"/>
</dbReference>